<proteinExistence type="predicted"/>
<evidence type="ECO:0000313" key="2">
    <source>
        <dbReference type="EMBL" id="PMD53306.1"/>
    </source>
</evidence>
<gene>
    <name evidence="2" type="ORF">K444DRAFT_172593</name>
</gene>
<accession>A0A2J6SRA0</accession>
<name>A0A2J6SRA0_9HELO</name>
<evidence type="ECO:0000256" key="1">
    <source>
        <dbReference type="SAM" id="MobiDB-lite"/>
    </source>
</evidence>
<feature type="region of interest" description="Disordered" evidence="1">
    <location>
        <begin position="140"/>
        <end position="224"/>
    </location>
</feature>
<dbReference type="GeneID" id="36578832"/>
<dbReference type="EMBL" id="KZ613887">
    <property type="protein sequence ID" value="PMD53306.1"/>
    <property type="molecule type" value="Genomic_DNA"/>
</dbReference>
<dbReference type="AlphaFoldDB" id="A0A2J6SRA0"/>
<sequence length="224" mass="25225">MTETPQGNMGHIPSYTIIRRQDLSFQFNPPIGSLELANALALKYPLELGLESQLRRALLNHLESEHNISPTIGQLSGMYSPQASAANHRKAPTAWRITTGNPAEFKRKRSTFTHLKRKKVAEVRKRGACEQHRRKKIECNCTRPESTSQQPPEQALDKSPATQPGVPESPTLPDTENSFEGTYDFHSFLRNSTADPNWNDIFQPAPASYDPMNEPWWPPETPPA</sequence>
<keyword evidence="3" id="KW-1185">Reference proteome</keyword>
<protein>
    <submittedName>
        <fullName evidence="2">Uncharacterized protein</fullName>
    </submittedName>
</protein>
<dbReference type="Proteomes" id="UP000235371">
    <property type="component" value="Unassembled WGS sequence"/>
</dbReference>
<dbReference type="OrthoDB" id="3473026at2759"/>
<evidence type="ECO:0000313" key="3">
    <source>
        <dbReference type="Proteomes" id="UP000235371"/>
    </source>
</evidence>
<dbReference type="RefSeq" id="XP_024730210.1">
    <property type="nucleotide sequence ID" value="XM_024870750.1"/>
</dbReference>
<feature type="compositionally biased region" description="Polar residues" evidence="1">
    <location>
        <begin position="143"/>
        <end position="152"/>
    </location>
</feature>
<dbReference type="InParanoid" id="A0A2J6SRA0"/>
<organism evidence="2 3">
    <name type="scientific">Hyaloscypha bicolor E</name>
    <dbReference type="NCBI Taxonomy" id="1095630"/>
    <lineage>
        <taxon>Eukaryota</taxon>
        <taxon>Fungi</taxon>
        <taxon>Dikarya</taxon>
        <taxon>Ascomycota</taxon>
        <taxon>Pezizomycotina</taxon>
        <taxon>Leotiomycetes</taxon>
        <taxon>Helotiales</taxon>
        <taxon>Hyaloscyphaceae</taxon>
        <taxon>Hyaloscypha</taxon>
        <taxon>Hyaloscypha bicolor</taxon>
    </lineage>
</organism>
<reference evidence="2 3" key="1">
    <citation type="submission" date="2016-04" db="EMBL/GenBank/DDBJ databases">
        <title>A degradative enzymes factory behind the ericoid mycorrhizal symbiosis.</title>
        <authorList>
            <consortium name="DOE Joint Genome Institute"/>
            <person name="Martino E."/>
            <person name="Morin E."/>
            <person name="Grelet G."/>
            <person name="Kuo A."/>
            <person name="Kohler A."/>
            <person name="Daghino S."/>
            <person name="Barry K."/>
            <person name="Choi C."/>
            <person name="Cichocki N."/>
            <person name="Clum A."/>
            <person name="Copeland A."/>
            <person name="Hainaut M."/>
            <person name="Haridas S."/>
            <person name="Labutti K."/>
            <person name="Lindquist E."/>
            <person name="Lipzen A."/>
            <person name="Khouja H.-R."/>
            <person name="Murat C."/>
            <person name="Ohm R."/>
            <person name="Olson A."/>
            <person name="Spatafora J."/>
            <person name="Veneault-Fourrey C."/>
            <person name="Henrissat B."/>
            <person name="Grigoriev I."/>
            <person name="Martin F."/>
            <person name="Perotto S."/>
        </authorList>
    </citation>
    <scope>NUCLEOTIDE SEQUENCE [LARGE SCALE GENOMIC DNA]</scope>
    <source>
        <strain evidence="2 3">E</strain>
    </source>
</reference>